<dbReference type="Proteomes" id="UP000008332">
    <property type="component" value="Chromosome"/>
</dbReference>
<evidence type="ECO:0000259" key="1">
    <source>
        <dbReference type="Pfam" id="PF05433"/>
    </source>
</evidence>
<proteinExistence type="predicted"/>
<evidence type="ECO:0000313" key="2">
    <source>
        <dbReference type="EMBL" id="ABD67832.1"/>
    </source>
</evidence>
<keyword evidence="3" id="KW-1185">Reference proteome</keyword>
<dbReference type="HOGENOM" id="CLU_158447_1_1_4"/>
<organism evidence="2 3">
    <name type="scientific">Albidiferax ferrireducens (strain ATCC BAA-621 / DSM 15236 / T118)</name>
    <name type="common">Rhodoferax ferrireducens</name>
    <dbReference type="NCBI Taxonomy" id="338969"/>
    <lineage>
        <taxon>Bacteria</taxon>
        <taxon>Pseudomonadati</taxon>
        <taxon>Pseudomonadota</taxon>
        <taxon>Betaproteobacteria</taxon>
        <taxon>Burkholderiales</taxon>
        <taxon>Comamonadaceae</taxon>
        <taxon>Rhodoferax</taxon>
    </lineage>
</organism>
<feature type="domain" description="Glycine zipper 2TM" evidence="1">
    <location>
        <begin position="46"/>
        <end position="82"/>
    </location>
</feature>
<dbReference type="Pfam" id="PF05433">
    <property type="entry name" value="Rick_17kDa_Anti"/>
    <property type="match status" value="1"/>
</dbReference>
<dbReference type="KEGG" id="rfr:Rfer_0070"/>
<evidence type="ECO:0000313" key="3">
    <source>
        <dbReference type="Proteomes" id="UP000008332"/>
    </source>
</evidence>
<dbReference type="InterPro" id="IPR008816">
    <property type="entry name" value="Gly_zipper_2TM_dom"/>
</dbReference>
<reference evidence="3" key="1">
    <citation type="submission" date="2006-02" db="EMBL/GenBank/DDBJ databases">
        <title>Complete sequence of chromosome of Rhodoferax ferrireducens DSM 15236.</title>
        <authorList>
            <person name="Copeland A."/>
            <person name="Lucas S."/>
            <person name="Lapidus A."/>
            <person name="Barry K."/>
            <person name="Detter J.C."/>
            <person name="Glavina del Rio T."/>
            <person name="Hammon N."/>
            <person name="Israni S."/>
            <person name="Pitluck S."/>
            <person name="Brettin T."/>
            <person name="Bruce D."/>
            <person name="Han C."/>
            <person name="Tapia R."/>
            <person name="Gilna P."/>
            <person name="Kiss H."/>
            <person name="Schmutz J."/>
            <person name="Larimer F."/>
            <person name="Land M."/>
            <person name="Kyrpides N."/>
            <person name="Ivanova N."/>
            <person name="Richardson P."/>
        </authorList>
    </citation>
    <scope>NUCLEOTIDE SEQUENCE [LARGE SCALE GENOMIC DNA]</scope>
    <source>
        <strain evidence="3">ATCC BAA-621 / DSM 15236 / T118</strain>
    </source>
</reference>
<sequence length="84" mass="8102">MLIPFKPVFQHEGNTMKIIQKYSVGVLAAALVVLSGCAGMTHQEKGTAAGAVIGGVVGSASGGGVLGTAAGAAVGGVIGHEVTK</sequence>
<dbReference type="EMBL" id="CP000267">
    <property type="protein sequence ID" value="ABD67832.1"/>
    <property type="molecule type" value="Genomic_DNA"/>
</dbReference>
<dbReference type="AlphaFoldDB" id="Q223M0"/>
<name>Q223M0_ALBFT</name>
<accession>Q223M0</accession>
<dbReference type="STRING" id="338969.Rfer_0070"/>
<protein>
    <submittedName>
        <fullName evidence="2">17 kDa surface antigen</fullName>
    </submittedName>
</protein>
<dbReference type="GO" id="GO:0019867">
    <property type="term" value="C:outer membrane"/>
    <property type="evidence" value="ECO:0007669"/>
    <property type="project" value="InterPro"/>
</dbReference>
<gene>
    <name evidence="2" type="ordered locus">Rfer_0070</name>
</gene>